<dbReference type="GO" id="GO:0004022">
    <property type="term" value="F:alcohol dehydrogenase (NAD+) activity"/>
    <property type="evidence" value="ECO:0007669"/>
    <property type="project" value="UniProtKB-EC"/>
</dbReference>
<dbReference type="GO" id="GO:0046294">
    <property type="term" value="P:formaldehyde catabolic process"/>
    <property type="evidence" value="ECO:0007669"/>
    <property type="project" value="TreeGrafter"/>
</dbReference>
<sequence>MLSEGRSRFIGKTTSIHYFLGTYTFREYTVVDDVCLAKLDPSSPKEKVCILGCGIAMGLGAALNVAKSKIRSNVTIFGINEFLNPKDYNKPIPSTYATIEKLKIGSQIDIGWKYSDRFSQPNPPPCGGQPDIFI</sequence>
<dbReference type="Proteomes" id="UP000233837">
    <property type="component" value="Unassembled WGS sequence"/>
</dbReference>
<evidence type="ECO:0000256" key="1">
    <source>
        <dbReference type="ARBA" id="ARBA00022723"/>
    </source>
</evidence>
<dbReference type="SUPFAM" id="SSF50129">
    <property type="entry name" value="GroES-like"/>
    <property type="match status" value="1"/>
</dbReference>
<dbReference type="GO" id="GO:0051903">
    <property type="term" value="F:S-(hydroxymethyl)glutathione dehydrogenase [NAD(P)+] activity"/>
    <property type="evidence" value="ECO:0007669"/>
    <property type="project" value="TreeGrafter"/>
</dbReference>
<keyword evidence="2" id="KW-0862">Zinc</keyword>
<dbReference type="GO" id="GO:0008270">
    <property type="term" value="F:zinc ion binding"/>
    <property type="evidence" value="ECO:0007669"/>
    <property type="project" value="TreeGrafter"/>
</dbReference>
<dbReference type="GO" id="GO:0005829">
    <property type="term" value="C:cytosol"/>
    <property type="evidence" value="ECO:0007669"/>
    <property type="project" value="TreeGrafter"/>
</dbReference>
<keyword evidence="5" id="KW-1185">Reference proteome</keyword>
<proteinExistence type="predicted"/>
<evidence type="ECO:0000313" key="4">
    <source>
        <dbReference type="EMBL" id="PKU76105.1"/>
    </source>
</evidence>
<reference evidence="4 5" key="2">
    <citation type="journal article" date="2017" name="Nature">
        <title>The Apostasia genome and the evolution of orchids.</title>
        <authorList>
            <person name="Zhang G.Q."/>
            <person name="Liu K.W."/>
            <person name="Li Z."/>
            <person name="Lohaus R."/>
            <person name="Hsiao Y.Y."/>
            <person name="Niu S.C."/>
            <person name="Wang J.Y."/>
            <person name="Lin Y.C."/>
            <person name="Xu Q."/>
            <person name="Chen L.J."/>
            <person name="Yoshida K."/>
            <person name="Fujiwara S."/>
            <person name="Wang Z.W."/>
            <person name="Zhang Y.Q."/>
            <person name="Mitsuda N."/>
            <person name="Wang M."/>
            <person name="Liu G.H."/>
            <person name="Pecoraro L."/>
            <person name="Huang H.X."/>
            <person name="Xiao X.J."/>
            <person name="Lin M."/>
            <person name="Wu X.Y."/>
            <person name="Wu W.L."/>
            <person name="Chen Y.Y."/>
            <person name="Chang S.B."/>
            <person name="Sakamoto S."/>
            <person name="Ohme-Takagi M."/>
            <person name="Yagi M."/>
            <person name="Zeng S.J."/>
            <person name="Shen C.Y."/>
            <person name="Yeh C.M."/>
            <person name="Luo Y.B."/>
            <person name="Tsai W.C."/>
            <person name="Van de Peer Y."/>
            <person name="Liu Z.J."/>
        </authorList>
    </citation>
    <scope>NUCLEOTIDE SEQUENCE [LARGE SCALE GENOMIC DNA]</scope>
    <source>
        <tissue evidence="4">The whole plant</tissue>
    </source>
</reference>
<evidence type="ECO:0000256" key="3">
    <source>
        <dbReference type="ARBA" id="ARBA00049243"/>
    </source>
</evidence>
<dbReference type="EMBL" id="KZ502561">
    <property type="protein sequence ID" value="PKU76105.1"/>
    <property type="molecule type" value="Genomic_DNA"/>
</dbReference>
<dbReference type="Gene3D" id="3.90.180.10">
    <property type="entry name" value="Medium-chain alcohol dehydrogenases, catalytic domain"/>
    <property type="match status" value="1"/>
</dbReference>
<name>A0A2I0WKB7_9ASPA</name>
<dbReference type="Gene3D" id="3.40.50.720">
    <property type="entry name" value="NAD(P)-binding Rossmann-like Domain"/>
    <property type="match status" value="1"/>
</dbReference>
<keyword evidence="1" id="KW-0479">Metal-binding</keyword>
<dbReference type="AlphaFoldDB" id="A0A2I0WKB7"/>
<evidence type="ECO:0000313" key="5">
    <source>
        <dbReference type="Proteomes" id="UP000233837"/>
    </source>
</evidence>
<dbReference type="STRING" id="906689.A0A2I0WKB7"/>
<dbReference type="PANTHER" id="PTHR43880">
    <property type="entry name" value="ALCOHOL DEHYDROGENASE"/>
    <property type="match status" value="1"/>
</dbReference>
<accession>A0A2I0WKB7</accession>
<organism evidence="4 5">
    <name type="scientific">Dendrobium catenatum</name>
    <dbReference type="NCBI Taxonomy" id="906689"/>
    <lineage>
        <taxon>Eukaryota</taxon>
        <taxon>Viridiplantae</taxon>
        <taxon>Streptophyta</taxon>
        <taxon>Embryophyta</taxon>
        <taxon>Tracheophyta</taxon>
        <taxon>Spermatophyta</taxon>
        <taxon>Magnoliopsida</taxon>
        <taxon>Liliopsida</taxon>
        <taxon>Asparagales</taxon>
        <taxon>Orchidaceae</taxon>
        <taxon>Epidendroideae</taxon>
        <taxon>Malaxideae</taxon>
        <taxon>Dendrobiinae</taxon>
        <taxon>Dendrobium</taxon>
    </lineage>
</organism>
<evidence type="ECO:0000256" key="2">
    <source>
        <dbReference type="ARBA" id="ARBA00022833"/>
    </source>
</evidence>
<reference evidence="4 5" key="1">
    <citation type="journal article" date="2016" name="Sci. Rep.">
        <title>The Dendrobium catenatum Lindl. genome sequence provides insights into polysaccharide synthase, floral development and adaptive evolution.</title>
        <authorList>
            <person name="Zhang G.Q."/>
            <person name="Xu Q."/>
            <person name="Bian C."/>
            <person name="Tsai W.C."/>
            <person name="Yeh C.M."/>
            <person name="Liu K.W."/>
            <person name="Yoshida K."/>
            <person name="Zhang L.S."/>
            <person name="Chang S.B."/>
            <person name="Chen F."/>
            <person name="Shi Y."/>
            <person name="Su Y.Y."/>
            <person name="Zhang Y.Q."/>
            <person name="Chen L.J."/>
            <person name="Yin Y."/>
            <person name="Lin M."/>
            <person name="Huang H."/>
            <person name="Deng H."/>
            <person name="Wang Z.W."/>
            <person name="Zhu S.L."/>
            <person name="Zhao X."/>
            <person name="Deng C."/>
            <person name="Niu S.C."/>
            <person name="Huang J."/>
            <person name="Wang M."/>
            <person name="Liu G.H."/>
            <person name="Yang H.J."/>
            <person name="Xiao X.J."/>
            <person name="Hsiao Y.Y."/>
            <person name="Wu W.L."/>
            <person name="Chen Y.Y."/>
            <person name="Mitsuda N."/>
            <person name="Ohme-Takagi M."/>
            <person name="Luo Y.B."/>
            <person name="Van de Peer Y."/>
            <person name="Liu Z.J."/>
        </authorList>
    </citation>
    <scope>NUCLEOTIDE SEQUENCE [LARGE SCALE GENOMIC DNA]</scope>
    <source>
        <tissue evidence="4">The whole plant</tissue>
    </source>
</reference>
<gene>
    <name evidence="4" type="primary">ADH1</name>
    <name evidence="4" type="ORF">MA16_Dca011473</name>
</gene>
<protein>
    <submittedName>
        <fullName evidence="4">Alcohol dehydrogenase 1</fullName>
    </submittedName>
</protein>
<dbReference type="InterPro" id="IPR011032">
    <property type="entry name" value="GroES-like_sf"/>
</dbReference>
<dbReference type="PANTHER" id="PTHR43880:SF35">
    <property type="entry name" value="ALCOHOL DEHYDROGENASE 1-LIKE"/>
    <property type="match status" value="1"/>
</dbReference>
<comment type="catalytic activity">
    <reaction evidence="3">
        <text>a primary alcohol + NAD(+) = an aldehyde + NADH + H(+)</text>
        <dbReference type="Rhea" id="RHEA:10736"/>
        <dbReference type="ChEBI" id="CHEBI:15378"/>
        <dbReference type="ChEBI" id="CHEBI:15734"/>
        <dbReference type="ChEBI" id="CHEBI:17478"/>
        <dbReference type="ChEBI" id="CHEBI:57540"/>
        <dbReference type="ChEBI" id="CHEBI:57945"/>
        <dbReference type="EC" id="1.1.1.1"/>
    </reaction>
</comment>